<comment type="caution">
    <text evidence="4">The sequence shown here is derived from an EMBL/GenBank/DDBJ whole genome shotgun (WGS) entry which is preliminary data.</text>
</comment>
<accession>A0ABV8IWM1</accession>
<proteinExistence type="predicted"/>
<feature type="region of interest" description="Disordered" evidence="1">
    <location>
        <begin position="228"/>
        <end position="294"/>
    </location>
</feature>
<protein>
    <recommendedName>
        <fullName evidence="3">AbiTii domain-containing protein</fullName>
    </recommendedName>
</protein>
<evidence type="ECO:0000313" key="4">
    <source>
        <dbReference type="EMBL" id="MFC4066733.1"/>
    </source>
</evidence>
<dbReference type="Pfam" id="PF18864">
    <property type="entry name" value="AbiTii"/>
    <property type="match status" value="1"/>
</dbReference>
<dbReference type="Proteomes" id="UP001595867">
    <property type="component" value="Unassembled WGS sequence"/>
</dbReference>
<keyword evidence="5" id="KW-1185">Reference proteome</keyword>
<evidence type="ECO:0000256" key="1">
    <source>
        <dbReference type="SAM" id="MobiDB-lite"/>
    </source>
</evidence>
<evidence type="ECO:0000259" key="3">
    <source>
        <dbReference type="Pfam" id="PF18864"/>
    </source>
</evidence>
<reference evidence="5" key="1">
    <citation type="journal article" date="2019" name="Int. J. Syst. Evol. Microbiol.">
        <title>The Global Catalogue of Microorganisms (GCM) 10K type strain sequencing project: providing services to taxonomists for standard genome sequencing and annotation.</title>
        <authorList>
            <consortium name="The Broad Institute Genomics Platform"/>
            <consortium name="The Broad Institute Genome Sequencing Center for Infectious Disease"/>
            <person name="Wu L."/>
            <person name="Ma J."/>
        </authorList>
    </citation>
    <scope>NUCLEOTIDE SEQUENCE [LARGE SCALE GENOMIC DNA]</scope>
    <source>
        <strain evidence="5">TBRC 5832</strain>
    </source>
</reference>
<dbReference type="RefSeq" id="WP_378067706.1">
    <property type="nucleotide sequence ID" value="NZ_JBHSBL010000016.1"/>
</dbReference>
<gene>
    <name evidence="4" type="ORF">ACFO0C_17485</name>
</gene>
<organism evidence="4 5">
    <name type="scientific">Actinoplanes subglobosus</name>
    <dbReference type="NCBI Taxonomy" id="1547892"/>
    <lineage>
        <taxon>Bacteria</taxon>
        <taxon>Bacillati</taxon>
        <taxon>Actinomycetota</taxon>
        <taxon>Actinomycetes</taxon>
        <taxon>Micromonosporales</taxon>
        <taxon>Micromonosporaceae</taxon>
        <taxon>Actinoplanes</taxon>
    </lineage>
</organism>
<feature type="compositionally biased region" description="Low complexity" evidence="1">
    <location>
        <begin position="233"/>
        <end position="255"/>
    </location>
</feature>
<keyword evidence="2" id="KW-0812">Transmembrane</keyword>
<feature type="domain" description="AbiTii" evidence="3">
    <location>
        <begin position="9"/>
        <end position="177"/>
    </location>
</feature>
<keyword evidence="2" id="KW-0472">Membrane</keyword>
<name>A0ABV8IWM1_9ACTN</name>
<dbReference type="EMBL" id="JBHSBL010000016">
    <property type="protein sequence ID" value="MFC4066733.1"/>
    <property type="molecule type" value="Genomic_DNA"/>
</dbReference>
<sequence length="294" mass="31417">MPISHRSDVENQLLDTGIRLSTGLRALAVLAKDHGKQAVSDWAAKELDGYPASEPLPTYRRFSPVPLLFLGINQGGRTSSERLDIASLSEAQRETLFGTGVGRGLHHGVTILENRQMPGRAYAISADPAFRPDLPLVNELIQQLDPAPNALWLPSVHWRISTDQIKRVLDGIRAEAVTRARALPDDSGGQRKQIKIATYSASVATLGLLLAGVALYVNINALEQRGDHDREITPANATTISPPATASPFPTPSGTVLTGNSPHRSPGPHSSADPTGSPLDPGRQSVRLSSVPGR</sequence>
<evidence type="ECO:0000256" key="2">
    <source>
        <dbReference type="SAM" id="Phobius"/>
    </source>
</evidence>
<dbReference type="InterPro" id="IPR041304">
    <property type="entry name" value="AbiTii"/>
</dbReference>
<keyword evidence="2" id="KW-1133">Transmembrane helix</keyword>
<feature type="transmembrane region" description="Helical" evidence="2">
    <location>
        <begin position="196"/>
        <end position="217"/>
    </location>
</feature>
<evidence type="ECO:0000313" key="5">
    <source>
        <dbReference type="Proteomes" id="UP001595867"/>
    </source>
</evidence>